<dbReference type="EMBL" id="MSFO01000006">
    <property type="protein sequence ID" value="PLB46903.1"/>
    <property type="molecule type" value="Genomic_DNA"/>
</dbReference>
<evidence type="ECO:0000259" key="5">
    <source>
        <dbReference type="PROSITE" id="PS51925"/>
    </source>
</evidence>
<dbReference type="Pfam" id="PF01399">
    <property type="entry name" value="PCI"/>
    <property type="match status" value="1"/>
</dbReference>
<dbReference type="InterPro" id="IPR050871">
    <property type="entry name" value="26S_Proteasome/COP9_Components"/>
</dbReference>
<dbReference type="RefSeq" id="XP_024702205.1">
    <property type="nucleotide sequence ID" value="XM_024851711.1"/>
</dbReference>
<dbReference type="SMART" id="SM00151">
    <property type="entry name" value="SWIB"/>
    <property type="match status" value="1"/>
</dbReference>
<feature type="domain" description="PCI" evidence="4">
    <location>
        <begin position="224"/>
        <end position="393"/>
    </location>
</feature>
<dbReference type="Pfam" id="PF02201">
    <property type="entry name" value="SWIB"/>
    <property type="match status" value="1"/>
</dbReference>
<protein>
    <submittedName>
        <fullName evidence="6">SWI-SNF complex subunit</fullName>
    </submittedName>
</protein>
<dbReference type="VEuPathDB" id="FungiDB:P170DRAFT_457339"/>
<feature type="compositionally biased region" description="Pro residues" evidence="3">
    <location>
        <begin position="519"/>
        <end position="528"/>
    </location>
</feature>
<feature type="compositionally biased region" description="Low complexity" evidence="3">
    <location>
        <begin position="634"/>
        <end position="649"/>
    </location>
</feature>
<dbReference type="Gene3D" id="1.25.40.570">
    <property type="match status" value="1"/>
</dbReference>
<dbReference type="OrthoDB" id="10263741at2759"/>
<dbReference type="InterPro" id="IPR003121">
    <property type="entry name" value="SWIB_MDM2_domain"/>
</dbReference>
<dbReference type="Gene3D" id="1.10.245.10">
    <property type="entry name" value="SWIB/MDM2 domain"/>
    <property type="match status" value="1"/>
</dbReference>
<dbReference type="AlphaFoldDB" id="A0A2I2G1Z5"/>
<dbReference type="InterPro" id="IPR019835">
    <property type="entry name" value="SWIB_domain"/>
</dbReference>
<dbReference type="STRING" id="1392250.A0A2I2G1Z5"/>
<evidence type="ECO:0000256" key="1">
    <source>
        <dbReference type="ARBA" id="ARBA00007454"/>
    </source>
</evidence>
<feature type="region of interest" description="Disordered" evidence="3">
    <location>
        <begin position="504"/>
        <end position="528"/>
    </location>
</feature>
<comment type="caution">
    <text evidence="6">The sequence shown here is derived from an EMBL/GenBank/DDBJ whole genome shotgun (WGS) entry which is preliminary data.</text>
</comment>
<dbReference type="CDD" id="cd10568">
    <property type="entry name" value="SWIB_like"/>
    <property type="match status" value="1"/>
</dbReference>
<dbReference type="PROSITE" id="PS51925">
    <property type="entry name" value="SWIB_MDM2"/>
    <property type="match status" value="1"/>
</dbReference>
<feature type="compositionally biased region" description="Acidic residues" evidence="3">
    <location>
        <begin position="662"/>
        <end position="689"/>
    </location>
</feature>
<evidence type="ECO:0000313" key="6">
    <source>
        <dbReference type="EMBL" id="PLB46903.1"/>
    </source>
</evidence>
<dbReference type="InterPro" id="IPR000717">
    <property type="entry name" value="PCI_dom"/>
</dbReference>
<name>A0A2I2G1Z5_9EURO</name>
<dbReference type="Proteomes" id="UP000234275">
    <property type="component" value="Unassembled WGS sequence"/>
</dbReference>
<reference evidence="6 7" key="1">
    <citation type="submission" date="2016-12" db="EMBL/GenBank/DDBJ databases">
        <title>The genomes of Aspergillus section Nigri reveals drivers in fungal speciation.</title>
        <authorList>
            <consortium name="DOE Joint Genome Institute"/>
            <person name="Vesth T.C."/>
            <person name="Nybo J."/>
            <person name="Theobald S."/>
            <person name="Brandl J."/>
            <person name="Frisvad J.C."/>
            <person name="Nielsen K.F."/>
            <person name="Lyhne E.K."/>
            <person name="Kogle M.E."/>
            <person name="Kuo A."/>
            <person name="Riley R."/>
            <person name="Clum A."/>
            <person name="Nolan M."/>
            <person name="Lipzen A."/>
            <person name="Salamov A."/>
            <person name="Henrissat B."/>
            <person name="Wiebenga A."/>
            <person name="De Vries R.P."/>
            <person name="Grigoriev I.V."/>
            <person name="Mortensen U.H."/>
            <person name="Andersen M.R."/>
            <person name="Baker S.E."/>
        </authorList>
    </citation>
    <scope>NUCLEOTIDE SEQUENCE [LARGE SCALE GENOMIC DNA]</scope>
    <source>
        <strain evidence="6 7">IBT 23096</strain>
    </source>
</reference>
<evidence type="ECO:0000313" key="7">
    <source>
        <dbReference type="Proteomes" id="UP000234275"/>
    </source>
</evidence>
<dbReference type="InterPro" id="IPR040780">
    <property type="entry name" value="Rpn6_C_helix"/>
</dbReference>
<dbReference type="GO" id="GO:0000502">
    <property type="term" value="C:proteasome complex"/>
    <property type="evidence" value="ECO:0007669"/>
    <property type="project" value="UniProtKB-KW"/>
</dbReference>
<feature type="compositionally biased region" description="Polar residues" evidence="3">
    <location>
        <begin position="17"/>
        <end position="26"/>
    </location>
</feature>
<feature type="region of interest" description="Disordered" evidence="3">
    <location>
        <begin position="956"/>
        <end position="980"/>
    </location>
</feature>
<keyword evidence="2" id="KW-0647">Proteasome</keyword>
<feature type="domain" description="DM2" evidence="5">
    <location>
        <begin position="772"/>
        <end position="849"/>
    </location>
</feature>
<dbReference type="Pfam" id="PF18503">
    <property type="entry name" value="RPN6_C_helix"/>
    <property type="match status" value="1"/>
</dbReference>
<dbReference type="SMART" id="SM00088">
    <property type="entry name" value="PINT"/>
    <property type="match status" value="1"/>
</dbReference>
<comment type="similarity">
    <text evidence="1">Belongs to the proteasome subunit S9 family.</text>
</comment>
<dbReference type="PROSITE" id="PS50250">
    <property type="entry name" value="PCI"/>
    <property type="match status" value="1"/>
</dbReference>
<organism evidence="6 7">
    <name type="scientific">Aspergillus steynii IBT 23096</name>
    <dbReference type="NCBI Taxonomy" id="1392250"/>
    <lineage>
        <taxon>Eukaryota</taxon>
        <taxon>Fungi</taxon>
        <taxon>Dikarya</taxon>
        <taxon>Ascomycota</taxon>
        <taxon>Pezizomycotina</taxon>
        <taxon>Eurotiomycetes</taxon>
        <taxon>Eurotiomycetidae</taxon>
        <taxon>Eurotiales</taxon>
        <taxon>Aspergillaceae</taxon>
        <taxon>Aspergillus</taxon>
        <taxon>Aspergillus subgen. Circumdati</taxon>
    </lineage>
</organism>
<gene>
    <name evidence="6" type="ORF">P170DRAFT_457339</name>
</gene>
<dbReference type="FunFam" id="1.25.40.570:FF:000010">
    <property type="entry name" value="26S proteasome regulatory subunit RPN6"/>
    <property type="match status" value="1"/>
</dbReference>
<dbReference type="Pfam" id="PF18055">
    <property type="entry name" value="RPN6_N"/>
    <property type="match status" value="1"/>
</dbReference>
<dbReference type="SUPFAM" id="SSF47592">
    <property type="entry name" value="SWIB/MDM2 domain"/>
    <property type="match status" value="1"/>
</dbReference>
<dbReference type="InterPro" id="IPR036390">
    <property type="entry name" value="WH_DNA-bd_sf"/>
</dbReference>
<keyword evidence="7" id="KW-1185">Reference proteome</keyword>
<evidence type="ECO:0000256" key="3">
    <source>
        <dbReference type="SAM" id="MobiDB-lite"/>
    </source>
</evidence>
<dbReference type="GeneID" id="36559410"/>
<dbReference type="PANTHER" id="PTHR10678">
    <property type="entry name" value="26S PROTEASOME NON-ATPASE REGULATORY SUBUNIT 11/COP9 SIGNALOSOME COMPLEX SUBUNIT 2"/>
    <property type="match status" value="1"/>
</dbReference>
<dbReference type="InterPro" id="IPR040773">
    <property type="entry name" value="Rpn6_N"/>
</dbReference>
<feature type="region of interest" description="Disordered" evidence="3">
    <location>
        <begin position="1"/>
        <end position="26"/>
    </location>
</feature>
<evidence type="ECO:0000259" key="4">
    <source>
        <dbReference type="PROSITE" id="PS50250"/>
    </source>
</evidence>
<dbReference type="SUPFAM" id="SSF46785">
    <property type="entry name" value="Winged helix' DNA-binding domain"/>
    <property type="match status" value="1"/>
</dbReference>
<dbReference type="InterPro" id="IPR036885">
    <property type="entry name" value="SWIB_MDM2_dom_sf"/>
</dbReference>
<proteinExistence type="inferred from homology"/>
<dbReference type="SMART" id="SM00753">
    <property type="entry name" value="PAM"/>
    <property type="match status" value="1"/>
</dbReference>
<evidence type="ECO:0000256" key="2">
    <source>
        <dbReference type="ARBA" id="ARBA00022942"/>
    </source>
</evidence>
<feature type="region of interest" description="Disordered" evidence="3">
    <location>
        <begin position="629"/>
        <end position="701"/>
    </location>
</feature>
<sequence>MAPSSITAQRIEEARTLSKTNPSKAESTFKEILAQGPGSSEASSRDYENALVGLGELYRDGKKPQEIADLIKTSRDSFSSFAKAKTAKLVRQLLDLFSEIPNTLDIQVAVIQSCIDWAISERRSFLRQNLQTRLVAIYMQKQSYYDALNLINPLLRELKRLDDKLMLVEVQLLESRVFHALGNQAKARAALTASRTSAASVYTPPNLQAGLDMQSGMLHAEDKDFNTSYSYFIEALEGYSSLDEGEKATATLQYMLLCKIMLNLVDDVTSLLGSKQAQKYASPRLEAMKAVARAHANRSLEEYEKALSDYRFELGSDAFIRNHLRRLYDAMLEQNLIKVIEPFSRVELDHISKMVGLDTQQVERKLSQMILDKVIIGVLDQGSGCLIVYDETERDQAYDAALDTVAKLSNVVEELYTNQASLLDMLRVVCVFDHWVTETGLAPIAAKESRRRERNDVLPTHRELVPSTPYLLLSSSIPDPIPCGPIPCYVTRTMNAPMPPNYGRGFPQAAQRSPATPRRGPPGPGPAMPVPMAQHPVPPQYLPAQRNMAHPNDAAIRRSRKPTDKNIPDGIEDVIVGEGVQQYKSLRDLEKRLDAAIVRKRLDIQDSISKTVKKYRTMRIWISNTVESQPWQDASGQNGSAPGSNPGSGRYKVRIEGRLLDDDSDPTAAEDSEDEGADESNGDAMEQDSAEAKKSGAKRQKQRFSHFFKTISVDFDKASTANPEDVKPVNWAKPQLPPNAVSLPPTADFDSLQFSRASQENLNVTISLVHDEVPERYKLSKELAEVLDVEEETRSGIVLGIWDYIRAMGLQEDEEKRLVRCDHRLRSIFGREQMFFPQIPESIGPHTSPIDPVKLPYTIRVDEEFHKNPTPTVYDIQVAVEDPLRAKMLALTKNHQYSMAMQKITALDDQAALIIQTLTHSRARHSFYTALSKDPANFVRRWINSQRRDLETILGEATRGGGEDGSGPEFRRGGSDGAWDTPVAREAVRYMLAKPEAAMGR</sequence>
<accession>A0A2I2G1Z5</accession>